<dbReference type="AlphaFoldDB" id="A0A2K3KLI2"/>
<proteinExistence type="predicted"/>
<dbReference type="EMBL" id="ASHM01204578">
    <property type="protein sequence ID" value="PNX67136.1"/>
    <property type="molecule type" value="Genomic_DNA"/>
</dbReference>
<accession>A0A2K3KLI2</accession>
<comment type="caution">
    <text evidence="1">The sequence shown here is derived from an EMBL/GenBank/DDBJ whole genome shotgun (WGS) entry which is preliminary data.</text>
</comment>
<reference evidence="1 2" key="2">
    <citation type="journal article" date="2017" name="Front. Plant Sci.">
        <title>Gene Classification and Mining of Molecular Markers Useful in Red Clover (Trifolium pratense) Breeding.</title>
        <authorList>
            <person name="Istvanek J."/>
            <person name="Dluhosova J."/>
            <person name="Dluhos P."/>
            <person name="Patkova L."/>
            <person name="Nedelnik J."/>
            <person name="Repkova J."/>
        </authorList>
    </citation>
    <scope>NUCLEOTIDE SEQUENCE [LARGE SCALE GENOMIC DNA]</scope>
    <source>
        <strain evidence="2">cv. Tatra</strain>
        <tissue evidence="1">Young leaves</tissue>
    </source>
</reference>
<dbReference type="Proteomes" id="UP000236291">
    <property type="component" value="Unassembled WGS sequence"/>
</dbReference>
<protein>
    <submittedName>
        <fullName evidence="1">Uncharacterized protein</fullName>
    </submittedName>
</protein>
<gene>
    <name evidence="1" type="ORF">L195_g063379</name>
</gene>
<organism evidence="1 2">
    <name type="scientific">Trifolium pratense</name>
    <name type="common">Red clover</name>
    <dbReference type="NCBI Taxonomy" id="57577"/>
    <lineage>
        <taxon>Eukaryota</taxon>
        <taxon>Viridiplantae</taxon>
        <taxon>Streptophyta</taxon>
        <taxon>Embryophyta</taxon>
        <taxon>Tracheophyta</taxon>
        <taxon>Spermatophyta</taxon>
        <taxon>Magnoliopsida</taxon>
        <taxon>eudicotyledons</taxon>
        <taxon>Gunneridae</taxon>
        <taxon>Pentapetalae</taxon>
        <taxon>rosids</taxon>
        <taxon>fabids</taxon>
        <taxon>Fabales</taxon>
        <taxon>Fabaceae</taxon>
        <taxon>Papilionoideae</taxon>
        <taxon>50 kb inversion clade</taxon>
        <taxon>NPAAA clade</taxon>
        <taxon>Hologalegina</taxon>
        <taxon>IRL clade</taxon>
        <taxon>Trifolieae</taxon>
        <taxon>Trifolium</taxon>
    </lineage>
</organism>
<sequence length="32" mass="3711">MIRKVPMEVLKEYNVEHNVASSRKPVSKSIIQ</sequence>
<evidence type="ECO:0000313" key="2">
    <source>
        <dbReference type="Proteomes" id="UP000236291"/>
    </source>
</evidence>
<reference evidence="1 2" key="1">
    <citation type="journal article" date="2014" name="Am. J. Bot.">
        <title>Genome assembly and annotation for red clover (Trifolium pratense; Fabaceae).</title>
        <authorList>
            <person name="Istvanek J."/>
            <person name="Jaros M."/>
            <person name="Krenek A."/>
            <person name="Repkova J."/>
        </authorList>
    </citation>
    <scope>NUCLEOTIDE SEQUENCE [LARGE SCALE GENOMIC DNA]</scope>
    <source>
        <strain evidence="2">cv. Tatra</strain>
        <tissue evidence="1">Young leaves</tissue>
    </source>
</reference>
<evidence type="ECO:0000313" key="1">
    <source>
        <dbReference type="EMBL" id="PNX67136.1"/>
    </source>
</evidence>
<feature type="non-terminal residue" evidence="1">
    <location>
        <position position="32"/>
    </location>
</feature>
<name>A0A2K3KLI2_TRIPR</name>